<dbReference type="PROSITE" id="PS00600">
    <property type="entry name" value="AA_TRANSFER_CLASS_3"/>
    <property type="match status" value="1"/>
</dbReference>
<protein>
    <submittedName>
        <fullName evidence="5">Aspartate aminotransferase family protein</fullName>
    </submittedName>
</protein>
<accession>A0ABS6W060</accession>
<dbReference type="InterPro" id="IPR049704">
    <property type="entry name" value="Aminotrans_3_PPA_site"/>
</dbReference>
<dbReference type="PANTHER" id="PTHR11986">
    <property type="entry name" value="AMINOTRANSFERASE CLASS III"/>
    <property type="match status" value="1"/>
</dbReference>
<dbReference type="EMBL" id="JAHWDF010000004">
    <property type="protein sequence ID" value="MBW2961235.1"/>
    <property type="molecule type" value="Genomic_DNA"/>
</dbReference>
<evidence type="ECO:0000256" key="4">
    <source>
        <dbReference type="RuleBase" id="RU003560"/>
    </source>
</evidence>
<sequence length="394" mass="43323">MNKDFLTYQAQTTPHPLGLEVTNAKGSYINTTDGKTHLDFVAGVSACSLGHCHPKVIEAIKQQSEKYLHVMVYGEYAQSPAVEYTKLLSENLKIPNAKTYLVNSGTEAIEGALKLARRYTGRKEIIAAHRAYHGNTMGSLSLMDFEERKKPFEPLLPEVSFLTYNDEASIKNITTKTAAVILETIQGGAGFIQPKNNFLLLVKQRCEAVGALLILDEIQPGFGRTGKLFAYEHFGIVPDILVIGKGMGGGLPIGAFVASAELMDTLSDNPKMGHITTFGGNPMIAAAALATLKVITSTKLIEETLQKEKLFKKLLVHPLIEEVRGKGLMLAPIVSSEEIANQVILEAKENELILFWLLFEKRALRITPPLTISEEEIKKGCKIILSILDKIYKN</sequence>
<dbReference type="InterPro" id="IPR005814">
    <property type="entry name" value="Aminotrans_3"/>
</dbReference>
<keyword evidence="2 5" id="KW-0032">Aminotransferase</keyword>
<dbReference type="PIRSF" id="PIRSF000521">
    <property type="entry name" value="Transaminase_4ab_Lys_Orn"/>
    <property type="match status" value="1"/>
</dbReference>
<keyword evidence="3" id="KW-0808">Transferase</keyword>
<comment type="cofactor">
    <cofactor evidence="1">
        <name>pyridoxal 5'-phosphate</name>
        <dbReference type="ChEBI" id="CHEBI:597326"/>
    </cofactor>
</comment>
<dbReference type="Proteomes" id="UP000719267">
    <property type="component" value="Unassembled WGS sequence"/>
</dbReference>
<proteinExistence type="inferred from homology"/>
<evidence type="ECO:0000313" key="6">
    <source>
        <dbReference type="Proteomes" id="UP000719267"/>
    </source>
</evidence>
<comment type="caution">
    <text evidence="5">The sequence shown here is derived from an EMBL/GenBank/DDBJ whole genome shotgun (WGS) entry which is preliminary data.</text>
</comment>
<dbReference type="PANTHER" id="PTHR11986:SF79">
    <property type="entry name" value="ACETYLORNITHINE AMINOTRANSFERASE, MITOCHONDRIAL"/>
    <property type="match status" value="1"/>
</dbReference>
<reference evidence="5 6" key="1">
    <citation type="submission" date="2021-07" db="EMBL/GenBank/DDBJ databases">
        <title>Mesonia aestuariivivens sp. nov., isolated from a tidal flat.</title>
        <authorList>
            <person name="Kim Y.-O."/>
            <person name="Yoon J.-H."/>
        </authorList>
    </citation>
    <scope>NUCLEOTIDE SEQUENCE [LARGE SCALE GENOMIC DNA]</scope>
    <source>
        <strain evidence="5 6">JHPTF-M18</strain>
    </source>
</reference>
<evidence type="ECO:0000256" key="3">
    <source>
        <dbReference type="ARBA" id="ARBA00022679"/>
    </source>
</evidence>
<evidence type="ECO:0000256" key="1">
    <source>
        <dbReference type="ARBA" id="ARBA00001933"/>
    </source>
</evidence>
<dbReference type="GO" id="GO:0008483">
    <property type="term" value="F:transaminase activity"/>
    <property type="evidence" value="ECO:0007669"/>
    <property type="project" value="UniProtKB-KW"/>
</dbReference>
<name>A0ABS6W060_9FLAO</name>
<gene>
    <name evidence="5" type="ORF">KW502_05420</name>
</gene>
<dbReference type="RefSeq" id="WP_219039515.1">
    <property type="nucleotide sequence ID" value="NZ_JAHWDF010000004.1"/>
</dbReference>
<dbReference type="InterPro" id="IPR050103">
    <property type="entry name" value="Class-III_PLP-dep_AT"/>
</dbReference>
<dbReference type="Pfam" id="PF00202">
    <property type="entry name" value="Aminotran_3"/>
    <property type="match status" value="1"/>
</dbReference>
<dbReference type="CDD" id="cd00610">
    <property type="entry name" value="OAT_like"/>
    <property type="match status" value="1"/>
</dbReference>
<evidence type="ECO:0000256" key="2">
    <source>
        <dbReference type="ARBA" id="ARBA00022576"/>
    </source>
</evidence>
<organism evidence="5 6">
    <name type="scientific">Mesonia aestuariivivens</name>
    <dbReference type="NCBI Taxonomy" id="2796128"/>
    <lineage>
        <taxon>Bacteria</taxon>
        <taxon>Pseudomonadati</taxon>
        <taxon>Bacteroidota</taxon>
        <taxon>Flavobacteriia</taxon>
        <taxon>Flavobacteriales</taxon>
        <taxon>Flavobacteriaceae</taxon>
        <taxon>Mesonia</taxon>
    </lineage>
</organism>
<evidence type="ECO:0000313" key="5">
    <source>
        <dbReference type="EMBL" id="MBW2961235.1"/>
    </source>
</evidence>
<keyword evidence="6" id="KW-1185">Reference proteome</keyword>
<comment type="similarity">
    <text evidence="4">Belongs to the class-III pyridoxal-phosphate-dependent aminotransferase family.</text>
</comment>
<keyword evidence="4" id="KW-0663">Pyridoxal phosphate</keyword>